<evidence type="ECO:0000256" key="1">
    <source>
        <dbReference type="ARBA" id="ARBA00004935"/>
    </source>
</evidence>
<dbReference type="PANTHER" id="PTHR48045">
    <property type="entry name" value="UDP-GLYCOSYLTRANSFERASE 72B1"/>
    <property type="match status" value="1"/>
</dbReference>
<comment type="similarity">
    <text evidence="2 6">Belongs to the UDP-glycosyltransferase family.</text>
</comment>
<evidence type="ECO:0000256" key="7">
    <source>
        <dbReference type="SAM" id="Phobius"/>
    </source>
</evidence>
<dbReference type="SUPFAM" id="SSF53756">
    <property type="entry name" value="UDP-Glycosyltransferase/glycogen phosphorylase"/>
    <property type="match status" value="1"/>
</dbReference>
<proteinExistence type="inferred from homology"/>
<dbReference type="CDD" id="cd03784">
    <property type="entry name" value="GT1_Gtf-like"/>
    <property type="match status" value="1"/>
</dbReference>
<gene>
    <name evidence="8" type="ORF">RCOM_0606520</name>
</gene>
<dbReference type="InParanoid" id="B9SV08"/>
<comment type="catalytic activity">
    <reaction evidence="5">
        <text>an anthocyanidin + UDP-alpha-D-glucose + H(+) = an anthocyanidin 3-O-beta-D-glucoside + UDP</text>
        <dbReference type="Rhea" id="RHEA:20093"/>
        <dbReference type="ChEBI" id="CHEBI:15378"/>
        <dbReference type="ChEBI" id="CHEBI:16307"/>
        <dbReference type="ChEBI" id="CHEBI:58223"/>
        <dbReference type="ChEBI" id="CHEBI:58885"/>
        <dbReference type="ChEBI" id="CHEBI:143576"/>
        <dbReference type="EC" id="2.4.1.115"/>
    </reaction>
</comment>
<evidence type="ECO:0000256" key="6">
    <source>
        <dbReference type="RuleBase" id="RU003718"/>
    </source>
</evidence>
<dbReference type="AlphaFoldDB" id="B9SV08"/>
<dbReference type="InterPro" id="IPR002213">
    <property type="entry name" value="UDP_glucos_trans"/>
</dbReference>
<dbReference type="PROSITE" id="PS00375">
    <property type="entry name" value="UDPGT"/>
    <property type="match status" value="1"/>
</dbReference>
<keyword evidence="7" id="KW-0812">Transmembrane</keyword>
<dbReference type="GO" id="GO:0008194">
    <property type="term" value="F:UDP-glycosyltransferase activity"/>
    <property type="evidence" value="ECO:0000318"/>
    <property type="project" value="GO_Central"/>
</dbReference>
<evidence type="ECO:0000256" key="5">
    <source>
        <dbReference type="ARBA" id="ARBA00047606"/>
    </source>
</evidence>
<accession>B9SV08</accession>
<comment type="pathway">
    <text evidence="1">Pigment biosynthesis; anthocyanin biosynthesis.</text>
</comment>
<feature type="transmembrane region" description="Helical" evidence="7">
    <location>
        <begin position="337"/>
        <end position="361"/>
    </location>
</feature>
<protein>
    <recommendedName>
        <fullName evidence="3">anthocyanidin 3-O-glucosyltransferase</fullName>
        <ecNumber evidence="3">2.4.1.115</ecNumber>
    </recommendedName>
</protein>
<evidence type="ECO:0000256" key="2">
    <source>
        <dbReference type="ARBA" id="ARBA00009995"/>
    </source>
</evidence>
<evidence type="ECO:0000256" key="3">
    <source>
        <dbReference type="ARBA" id="ARBA00012585"/>
    </source>
</evidence>
<dbReference type="EC" id="2.4.1.115" evidence="3"/>
<organism evidence="8 9">
    <name type="scientific">Ricinus communis</name>
    <name type="common">Castor bean</name>
    <dbReference type="NCBI Taxonomy" id="3988"/>
    <lineage>
        <taxon>Eukaryota</taxon>
        <taxon>Viridiplantae</taxon>
        <taxon>Streptophyta</taxon>
        <taxon>Embryophyta</taxon>
        <taxon>Tracheophyta</taxon>
        <taxon>Spermatophyta</taxon>
        <taxon>Magnoliopsida</taxon>
        <taxon>eudicotyledons</taxon>
        <taxon>Gunneridae</taxon>
        <taxon>Pentapetalae</taxon>
        <taxon>rosids</taxon>
        <taxon>fabids</taxon>
        <taxon>Malpighiales</taxon>
        <taxon>Euphorbiaceae</taxon>
        <taxon>Acalyphoideae</taxon>
        <taxon>Acalypheae</taxon>
        <taxon>Ricinus</taxon>
    </lineage>
</organism>
<feature type="transmembrane region" description="Helical" evidence="7">
    <location>
        <begin position="239"/>
        <end position="263"/>
    </location>
</feature>
<keyword evidence="9" id="KW-1185">Reference proteome</keyword>
<dbReference type="Pfam" id="PF00201">
    <property type="entry name" value="UDPGT"/>
    <property type="match status" value="1"/>
</dbReference>
<dbReference type="Proteomes" id="UP000008311">
    <property type="component" value="Unassembled WGS sequence"/>
</dbReference>
<dbReference type="InterPro" id="IPR035595">
    <property type="entry name" value="UDP_glycos_trans_CS"/>
</dbReference>
<dbReference type="GO" id="GO:0009718">
    <property type="term" value="P:anthocyanin-containing compound biosynthetic process"/>
    <property type="evidence" value="ECO:0007669"/>
    <property type="project" value="UniProtKB-UniPathway"/>
</dbReference>
<name>B9SV08_RICCO</name>
<keyword evidence="4 6" id="KW-0808">Transferase</keyword>
<feature type="transmembrane region" description="Helical" evidence="7">
    <location>
        <begin position="300"/>
        <end position="317"/>
    </location>
</feature>
<dbReference type="PANTHER" id="PTHR48045:SF26">
    <property type="entry name" value="UDP-GLYCOSYLTRANSFERASE 74E2-LIKE"/>
    <property type="match status" value="1"/>
</dbReference>
<dbReference type="GO" id="GO:0047213">
    <property type="term" value="F:anthocyanidin 3-O-glucosyltransferase activity"/>
    <property type="evidence" value="ECO:0007669"/>
    <property type="project" value="UniProtKB-EC"/>
</dbReference>
<dbReference type="EMBL" id="EQ974158">
    <property type="protein sequence ID" value="EEF32576.1"/>
    <property type="molecule type" value="Genomic_DNA"/>
</dbReference>
<evidence type="ECO:0000313" key="8">
    <source>
        <dbReference type="EMBL" id="EEF32576.1"/>
    </source>
</evidence>
<dbReference type="eggNOG" id="KOG1192">
    <property type="taxonomic scope" value="Eukaryota"/>
</dbReference>
<dbReference type="Gene3D" id="3.40.50.2000">
    <property type="entry name" value="Glycogen Phosphorylase B"/>
    <property type="match status" value="2"/>
</dbReference>
<sequence length="363" mass="40432">MSKVCPVLTIGPTIPSIYLDKRIENDDDYGLDLYALDASISINWMSTKPAGSVVYVAFGSMANLSDKQMEELAWGLNNSNFNFLWVVRACEQSKLPKGFVQELGSKGLIVNWSPQVKVLASEAIGCFFTHSGWNSTIEALSLSVPMVAMPQWTDQPPNAKLVEDVWKVGIRVKVNEDGIVTREEVESCIREVMTGEKGKEMRNNGAKWRELAIEAVSEGGTSDKNIDEFVSKLFITEEVIILGEVHMVVIIEVVGFNTIVVVLVLIPDLLVMVFVVAMVIILYLSPLLDLIISRLLVNRRLIPILCPIFLVLLLYIAKYVMVQTTLLSSALNVMHIARIYLLLLPAYIFMIPLGKLILMLLTT</sequence>
<keyword evidence="7" id="KW-0472">Membrane</keyword>
<keyword evidence="6 8" id="KW-0328">Glycosyltransferase</keyword>
<dbReference type="FunFam" id="3.40.50.2000:FF:000019">
    <property type="entry name" value="Glycosyltransferase"/>
    <property type="match status" value="1"/>
</dbReference>
<reference evidence="9" key="1">
    <citation type="journal article" date="2010" name="Nat. Biotechnol.">
        <title>Draft genome sequence of the oilseed species Ricinus communis.</title>
        <authorList>
            <person name="Chan A.P."/>
            <person name="Crabtree J."/>
            <person name="Zhao Q."/>
            <person name="Lorenzi H."/>
            <person name="Orvis J."/>
            <person name="Puiu D."/>
            <person name="Melake-Berhan A."/>
            <person name="Jones K.M."/>
            <person name="Redman J."/>
            <person name="Chen G."/>
            <person name="Cahoon E.B."/>
            <person name="Gedil M."/>
            <person name="Stanke M."/>
            <person name="Haas B.J."/>
            <person name="Wortman J.R."/>
            <person name="Fraser-Liggett C.M."/>
            <person name="Ravel J."/>
            <person name="Rabinowicz P.D."/>
        </authorList>
    </citation>
    <scope>NUCLEOTIDE SEQUENCE [LARGE SCALE GENOMIC DNA]</scope>
    <source>
        <strain evidence="9">cv. Hale</strain>
    </source>
</reference>
<keyword evidence="7" id="KW-1133">Transmembrane helix</keyword>
<evidence type="ECO:0000256" key="4">
    <source>
        <dbReference type="ARBA" id="ARBA00022679"/>
    </source>
</evidence>
<feature type="transmembrane region" description="Helical" evidence="7">
    <location>
        <begin position="269"/>
        <end position="288"/>
    </location>
</feature>
<dbReference type="UniPathway" id="UPA00009"/>
<evidence type="ECO:0000313" key="9">
    <source>
        <dbReference type="Proteomes" id="UP000008311"/>
    </source>
</evidence>